<evidence type="ECO:0000313" key="1">
    <source>
        <dbReference type="EMBL" id="KAJ9106622.1"/>
    </source>
</evidence>
<proteinExistence type="predicted"/>
<evidence type="ECO:0000313" key="2">
    <source>
        <dbReference type="Proteomes" id="UP001241377"/>
    </source>
</evidence>
<protein>
    <submittedName>
        <fullName evidence="1">Uncharacterized protein</fullName>
    </submittedName>
</protein>
<reference evidence="1" key="1">
    <citation type="submission" date="2023-04" db="EMBL/GenBank/DDBJ databases">
        <title>Draft Genome sequencing of Naganishia species isolated from polar environments using Oxford Nanopore Technology.</title>
        <authorList>
            <person name="Leo P."/>
            <person name="Venkateswaran K."/>
        </authorList>
    </citation>
    <scope>NUCLEOTIDE SEQUENCE</scope>
    <source>
        <strain evidence="1">MNA-CCFEE 5261</strain>
    </source>
</reference>
<sequence length="1215" mass="143495">MSLIEHIQSWSGTPLDFGNLIYDVMVRLLRLLNYNEEAQIELRFTVNRQQHVILDFFVLYTPSGNQNQLEKIDLVEQIKNYKYEHVDNHTQLLVQLLNEVDLDRLDIVASLVNLFEFFVHVHRTAEDALIDYLARCVDYEIQHASIMRSNAGMILEEDVTEQLIEKLDLVGDIARPIAENHRENAIHTVMPPSLDLQSNDPVLLEFYQFFLEILTYKYEGKSGTVRDYKRYIRIMVNLYMRSRAVGSLELDTFEVKEEKVNFLYDFMNQEIVKTTDRLLVRAANKAFDDLKLLRQQKPTINQPPSNMQISGEDFVLSKSERTAIISHVREFIPDLNDFNFFFDPNFPILLHTYFDLVFVEMKERVSAGDCLFVSSLKRSIDQIVSFNYGDDLVDIKSAVMQFYDLHSQLIESQSTFLMRAAYMMFTRCFSTLRSHFKLWHLKALKFAHDRHVLQEKWKINTRTRKKYLTIWIGRTTQRQKVMAVASSYSASLLETLTFHKWQNKLQSNNKRLLKANDFALKKFFGIWTSKFNVTKEQLLVAQTHHKKIAYKPVFKALVEKKAAIDTSIALADTFASETKAKVHFLLLKLTFDLWVSKLNASYSSHTSSVKNNSEVVLRHIELNTMSSKLKHLLTTEKQFVLSKFMRKIILKHQLNKIMQSVYIKNLKHILRVFFQLWRKVRVMNEVLNSYNARKSRSLKREFWNLWVGELAVKSAQLTFRRERLLKWAFNTWKANLTSRQKDQASLKKPVLTVFLQKWKLSFQLLLWKKEKDHAQMKNLLSAMRRKQGQNQDKAELALQFHDEALRKRAFEAWKMKNISVRQRLQDSDTFVLRKFSSKWLSQYSKVQDMVSLETKLGTISDRLITKLYLKLWVQKQQEKYSLYIDEKVKFFERRVQGPLVVSRFFRHWVDQLIIRRNQEMEMEQKCISFQRHSDTLKSYLHHWRESALAIEELEDDAIEFELKMLMKKALVIWYERYTSNVQLTDLSNDFRDQREFSKLREVLNVWSMKVLKYVKRNEQSCTLFIEKWDQARKRDFFDLWRSNLLASRNVRDDDGDTTMSNQSPLASKSTRNLTGSPSYLNTPLKRSPPRNLNTFSSSRLESTTLRVKSQRISALKRRFESAKSSSERDARDSRRVSESYQQNYVRLLPPKVRNSYRSILPPEPPNFDIKRTNTPAGPNPMDEMSIIATAKKLRRITPIFIPTEDDTEKSPNVIF</sequence>
<organism evidence="1 2">
    <name type="scientific">Naganishia cerealis</name>
    <dbReference type="NCBI Taxonomy" id="610337"/>
    <lineage>
        <taxon>Eukaryota</taxon>
        <taxon>Fungi</taxon>
        <taxon>Dikarya</taxon>
        <taxon>Basidiomycota</taxon>
        <taxon>Agaricomycotina</taxon>
        <taxon>Tremellomycetes</taxon>
        <taxon>Filobasidiales</taxon>
        <taxon>Filobasidiaceae</taxon>
        <taxon>Naganishia</taxon>
    </lineage>
</organism>
<gene>
    <name evidence="1" type="ORF">QFC19_003119</name>
</gene>
<accession>A0ACC2W7P3</accession>
<keyword evidence="2" id="KW-1185">Reference proteome</keyword>
<dbReference type="EMBL" id="JASBWR010000029">
    <property type="protein sequence ID" value="KAJ9106622.1"/>
    <property type="molecule type" value="Genomic_DNA"/>
</dbReference>
<name>A0ACC2W7P3_9TREE</name>
<dbReference type="Proteomes" id="UP001241377">
    <property type="component" value="Unassembled WGS sequence"/>
</dbReference>
<comment type="caution">
    <text evidence="1">The sequence shown here is derived from an EMBL/GenBank/DDBJ whole genome shotgun (WGS) entry which is preliminary data.</text>
</comment>